<dbReference type="PANTHER" id="PTHR46065:SF3">
    <property type="entry name" value="FI20425P1"/>
    <property type="match status" value="1"/>
</dbReference>
<evidence type="ECO:0000259" key="11">
    <source>
        <dbReference type="PROSITE" id="PS51292"/>
    </source>
</evidence>
<dbReference type="GO" id="GO:0016020">
    <property type="term" value="C:membrane"/>
    <property type="evidence" value="ECO:0007669"/>
    <property type="project" value="UniProtKB-SubCell"/>
</dbReference>
<comment type="subcellular location">
    <subcellularLocation>
        <location evidence="1">Membrane</location>
        <topology evidence="1">Multi-pass membrane protein</topology>
    </subcellularLocation>
</comment>
<dbReference type="Gene3D" id="3.30.40.10">
    <property type="entry name" value="Zinc/RING finger domain, C3HC4 (zinc finger)"/>
    <property type="match status" value="1"/>
</dbReference>
<dbReference type="SMART" id="SM00744">
    <property type="entry name" value="RINGv"/>
    <property type="match status" value="1"/>
</dbReference>
<dbReference type="Proteomes" id="UP000007819">
    <property type="component" value="Unassembled WGS sequence"/>
</dbReference>
<organism evidence="12 13">
    <name type="scientific">Acyrthosiphon pisum</name>
    <name type="common">Pea aphid</name>
    <dbReference type="NCBI Taxonomy" id="7029"/>
    <lineage>
        <taxon>Eukaryota</taxon>
        <taxon>Metazoa</taxon>
        <taxon>Ecdysozoa</taxon>
        <taxon>Arthropoda</taxon>
        <taxon>Hexapoda</taxon>
        <taxon>Insecta</taxon>
        <taxon>Pterygota</taxon>
        <taxon>Neoptera</taxon>
        <taxon>Paraneoptera</taxon>
        <taxon>Hemiptera</taxon>
        <taxon>Sternorrhyncha</taxon>
        <taxon>Aphidomorpha</taxon>
        <taxon>Aphidoidea</taxon>
        <taxon>Aphididae</taxon>
        <taxon>Macrosiphini</taxon>
        <taxon>Acyrthosiphon</taxon>
    </lineage>
</organism>
<dbReference type="EnsemblMetazoa" id="XM_029492065.1">
    <property type="protein sequence ID" value="XP_029347925.1"/>
    <property type="gene ID" value="LOC100569188"/>
</dbReference>
<evidence type="ECO:0000256" key="1">
    <source>
        <dbReference type="ARBA" id="ARBA00004141"/>
    </source>
</evidence>
<proteinExistence type="predicted"/>
<keyword evidence="6" id="KW-0833">Ubl conjugation pathway</keyword>
<evidence type="ECO:0000256" key="5">
    <source>
        <dbReference type="ARBA" id="ARBA00022771"/>
    </source>
</evidence>
<feature type="transmembrane region" description="Helical" evidence="10">
    <location>
        <begin position="134"/>
        <end position="156"/>
    </location>
</feature>
<keyword evidence="4" id="KW-0479">Metal-binding</keyword>
<keyword evidence="13" id="KW-1185">Reference proteome</keyword>
<evidence type="ECO:0000256" key="9">
    <source>
        <dbReference type="ARBA" id="ARBA00023136"/>
    </source>
</evidence>
<keyword evidence="5" id="KW-0863">Zinc-finger</keyword>
<reference evidence="13" key="1">
    <citation type="submission" date="2010-06" db="EMBL/GenBank/DDBJ databases">
        <authorList>
            <person name="Jiang H."/>
            <person name="Abraham K."/>
            <person name="Ali S."/>
            <person name="Alsbrooks S.L."/>
            <person name="Anim B.N."/>
            <person name="Anosike U.S."/>
            <person name="Attaway T."/>
            <person name="Bandaranaike D.P."/>
            <person name="Battles P.K."/>
            <person name="Bell S.N."/>
            <person name="Bell A.V."/>
            <person name="Beltran B."/>
            <person name="Bickham C."/>
            <person name="Bustamante Y."/>
            <person name="Caleb T."/>
            <person name="Canada A."/>
            <person name="Cardenas V."/>
            <person name="Carter K."/>
            <person name="Chacko J."/>
            <person name="Chandrabose M.N."/>
            <person name="Chavez D."/>
            <person name="Chavez A."/>
            <person name="Chen L."/>
            <person name="Chu H.-S."/>
            <person name="Claassen K.J."/>
            <person name="Cockrell R."/>
            <person name="Collins M."/>
            <person name="Cooper J.A."/>
            <person name="Cree A."/>
            <person name="Curry S.M."/>
            <person name="Da Y."/>
            <person name="Dao M.D."/>
            <person name="Das B."/>
            <person name="Davila M.-L."/>
            <person name="Davy-Carroll L."/>
            <person name="Denson S."/>
            <person name="Dinh H."/>
            <person name="Ebong V.E."/>
            <person name="Edwards J.R."/>
            <person name="Egan A."/>
            <person name="El-Daye J."/>
            <person name="Escobedo L."/>
            <person name="Fernandez S."/>
            <person name="Fernando P.R."/>
            <person name="Flagg N."/>
            <person name="Forbes L.D."/>
            <person name="Fowler R.G."/>
            <person name="Fu Q."/>
            <person name="Gabisi R.A."/>
            <person name="Ganer J."/>
            <person name="Garbino Pronczuk A."/>
            <person name="Garcia R.M."/>
            <person name="Garner T."/>
            <person name="Garrett T.E."/>
            <person name="Gonzalez D.A."/>
            <person name="Hamid H."/>
            <person name="Hawkins E.S."/>
            <person name="Hirani K."/>
            <person name="Hogues M.E."/>
            <person name="Hollins B."/>
            <person name="Hsiao C.-H."/>
            <person name="Jabil R."/>
            <person name="James M.L."/>
            <person name="Jhangiani S.N."/>
            <person name="Johnson B."/>
            <person name="Johnson Q."/>
            <person name="Joshi V."/>
            <person name="Kalu J.B."/>
            <person name="Kam C."/>
            <person name="Kashfia A."/>
            <person name="Keebler J."/>
            <person name="Kisamo H."/>
            <person name="Kovar C.L."/>
            <person name="Lago L.A."/>
            <person name="Lai C.-Y."/>
            <person name="Laidlaw J."/>
            <person name="Lara F."/>
            <person name="Le T.-K."/>
            <person name="Lee S.L."/>
            <person name="Legall F.H."/>
            <person name="Lemon S.J."/>
            <person name="Lewis L.R."/>
            <person name="Li B."/>
            <person name="Liu Y."/>
            <person name="Liu Y.-S."/>
            <person name="Lopez J."/>
            <person name="Lozado R.J."/>
            <person name="Lu J."/>
            <person name="Madu R.C."/>
            <person name="Maheshwari M."/>
            <person name="Maheshwari R."/>
            <person name="Malloy K."/>
            <person name="Martinez E."/>
            <person name="Mathew T."/>
            <person name="Mercado I.C."/>
            <person name="Mercado C."/>
            <person name="Meyer B."/>
            <person name="Montgomery K."/>
            <person name="Morgan M.B."/>
            <person name="Munidasa M."/>
            <person name="Nazareth L.V."/>
            <person name="Nelson J."/>
            <person name="Ng B.M."/>
            <person name="Nguyen N.B."/>
            <person name="Nguyen P.Q."/>
            <person name="Nguyen T."/>
            <person name="Obregon M."/>
            <person name="Okwuonu G.O."/>
            <person name="Onwere C.G."/>
            <person name="Orozco G."/>
            <person name="Parra A."/>
            <person name="Patel S."/>
            <person name="Patil S."/>
            <person name="Perez A."/>
            <person name="Perez Y."/>
            <person name="Pham C."/>
            <person name="Primus E.L."/>
            <person name="Pu L.-L."/>
            <person name="Puazo M."/>
            <person name="Qin X."/>
            <person name="Quiroz J.B."/>
            <person name="Reese J."/>
            <person name="Richards S."/>
            <person name="Rives C.M."/>
            <person name="Robberts R."/>
            <person name="Ruiz S.J."/>
            <person name="Ruiz M.J."/>
            <person name="Santibanez J."/>
            <person name="Schneider B.W."/>
            <person name="Sisson I."/>
            <person name="Smith M."/>
            <person name="Sodergren E."/>
            <person name="Song X.-Z."/>
            <person name="Song B.B."/>
            <person name="Summersgill H."/>
            <person name="Thelus R."/>
            <person name="Thornton R.D."/>
            <person name="Trejos Z.Y."/>
            <person name="Usmani K."/>
            <person name="Vattathil S."/>
            <person name="Villasana D."/>
            <person name="Walker D.L."/>
            <person name="Wang S."/>
            <person name="Wang K."/>
            <person name="White C.S."/>
            <person name="Williams A.C."/>
            <person name="Williamson J."/>
            <person name="Wilson K."/>
            <person name="Woghiren I.O."/>
            <person name="Woodworth J.R."/>
            <person name="Worley K.C."/>
            <person name="Wright R.A."/>
            <person name="Wu W."/>
            <person name="Young L."/>
            <person name="Zhang L."/>
            <person name="Zhang J."/>
            <person name="Zhu Y."/>
            <person name="Muzny D.M."/>
            <person name="Weinstock G."/>
            <person name="Gibbs R.A."/>
        </authorList>
    </citation>
    <scope>NUCLEOTIDE SEQUENCE [LARGE SCALE GENOMIC DNA]</scope>
    <source>
        <strain evidence="13">LSR1</strain>
    </source>
</reference>
<dbReference type="OrthoDB" id="273089at2759"/>
<dbReference type="Pfam" id="PF12906">
    <property type="entry name" value="RINGv"/>
    <property type="match status" value="1"/>
</dbReference>
<dbReference type="GO" id="GO:0016567">
    <property type="term" value="P:protein ubiquitination"/>
    <property type="evidence" value="ECO:0007669"/>
    <property type="project" value="TreeGrafter"/>
</dbReference>
<keyword evidence="9 10" id="KW-0472">Membrane</keyword>
<dbReference type="PROSITE" id="PS51292">
    <property type="entry name" value="ZF_RING_CH"/>
    <property type="match status" value="1"/>
</dbReference>
<dbReference type="GO" id="GO:0004842">
    <property type="term" value="F:ubiquitin-protein transferase activity"/>
    <property type="evidence" value="ECO:0007669"/>
    <property type="project" value="TreeGrafter"/>
</dbReference>
<keyword evidence="3 10" id="KW-0812">Transmembrane</keyword>
<evidence type="ECO:0000313" key="12">
    <source>
        <dbReference type="EnsemblMetazoa" id="XP_029347925.1"/>
    </source>
</evidence>
<protein>
    <recommendedName>
        <fullName evidence="11">RING-CH-type domain-containing protein</fullName>
    </recommendedName>
</protein>
<dbReference type="InterPro" id="IPR011016">
    <property type="entry name" value="Znf_RING-CH"/>
</dbReference>
<keyword evidence="7" id="KW-0862">Zinc</keyword>
<dbReference type="AlphaFoldDB" id="A0A8R2JWF2"/>
<reference evidence="12" key="2">
    <citation type="submission" date="2022-06" db="UniProtKB">
        <authorList>
            <consortium name="EnsemblMetazoa"/>
        </authorList>
    </citation>
    <scope>IDENTIFICATION</scope>
</reference>
<evidence type="ECO:0000256" key="6">
    <source>
        <dbReference type="ARBA" id="ARBA00022786"/>
    </source>
</evidence>
<dbReference type="SUPFAM" id="SSF57850">
    <property type="entry name" value="RING/U-box"/>
    <property type="match status" value="1"/>
</dbReference>
<dbReference type="InterPro" id="IPR013083">
    <property type="entry name" value="Znf_RING/FYVE/PHD"/>
</dbReference>
<dbReference type="PANTHER" id="PTHR46065">
    <property type="entry name" value="E3 UBIQUITIN-PROTEIN LIGASE MARCH 2/3 FAMILY MEMBER"/>
    <property type="match status" value="1"/>
</dbReference>
<feature type="domain" description="RING-CH-type" evidence="11">
    <location>
        <begin position="45"/>
        <end position="107"/>
    </location>
</feature>
<evidence type="ECO:0000256" key="7">
    <source>
        <dbReference type="ARBA" id="ARBA00022833"/>
    </source>
</evidence>
<dbReference type="RefSeq" id="XP_029347925.1">
    <property type="nucleotide sequence ID" value="XM_029492065.1"/>
</dbReference>
<evidence type="ECO:0000256" key="8">
    <source>
        <dbReference type="ARBA" id="ARBA00022989"/>
    </source>
</evidence>
<evidence type="ECO:0000256" key="2">
    <source>
        <dbReference type="ARBA" id="ARBA00022679"/>
    </source>
</evidence>
<dbReference type="GeneID" id="100569188"/>
<evidence type="ECO:0000256" key="10">
    <source>
        <dbReference type="SAM" id="Phobius"/>
    </source>
</evidence>
<evidence type="ECO:0000256" key="4">
    <source>
        <dbReference type="ARBA" id="ARBA00022723"/>
    </source>
</evidence>
<keyword evidence="2" id="KW-0808">Transferase</keyword>
<evidence type="ECO:0000313" key="13">
    <source>
        <dbReference type="Proteomes" id="UP000007819"/>
    </source>
</evidence>
<sequence>MTEAIVHNLILDTLDIRNQQLPSAALDNKITPAMSVSTSSEFNDSEIPTSSVCRICLQSDFDETNKCISPCFCRGSMSKVHRTCLEKWLLQASSSICEICTFEYKTRRVAKYSLLGSIKAWFFSSETKDEVREFFYDGCVLLIMLPFIAIFSYAGFSLTEHIFNADGQVIKGKYTI</sequence>
<dbReference type="GO" id="GO:0008270">
    <property type="term" value="F:zinc ion binding"/>
    <property type="evidence" value="ECO:0007669"/>
    <property type="project" value="UniProtKB-KW"/>
</dbReference>
<name>A0A8R2JWF2_ACYPI</name>
<keyword evidence="8 10" id="KW-1133">Transmembrane helix</keyword>
<accession>A0A8R2JWF2</accession>
<evidence type="ECO:0000256" key="3">
    <source>
        <dbReference type="ARBA" id="ARBA00022692"/>
    </source>
</evidence>